<dbReference type="RefSeq" id="WP_192591069.1">
    <property type="nucleotide sequence ID" value="NZ_JADBEE010000001.1"/>
</dbReference>
<dbReference type="EMBL" id="JADBEE010000001">
    <property type="protein sequence ID" value="MBE1514302.1"/>
    <property type="molecule type" value="Genomic_DNA"/>
</dbReference>
<dbReference type="PROSITE" id="PS51257">
    <property type="entry name" value="PROKAR_LIPOPROTEIN"/>
    <property type="match status" value="1"/>
</dbReference>
<evidence type="ECO:0000313" key="3">
    <source>
        <dbReference type="EMBL" id="MBE1514302.1"/>
    </source>
</evidence>
<comment type="caution">
    <text evidence="3">The sequence shown here is derived from an EMBL/GenBank/DDBJ whole genome shotgun (WGS) entry which is preliminary data.</text>
</comment>
<feature type="chain" id="PRO_5045127271" description="GerMN domain-containing protein" evidence="2">
    <location>
        <begin position="23"/>
        <end position="219"/>
    </location>
</feature>
<keyword evidence="2" id="KW-0732">Signal</keyword>
<organism evidence="3 4">
    <name type="scientific">Nesterenkonia halotolerans</name>
    <dbReference type="NCBI Taxonomy" id="225325"/>
    <lineage>
        <taxon>Bacteria</taxon>
        <taxon>Bacillati</taxon>
        <taxon>Actinomycetota</taxon>
        <taxon>Actinomycetes</taxon>
        <taxon>Micrococcales</taxon>
        <taxon>Micrococcaceae</taxon>
        <taxon>Nesterenkonia</taxon>
    </lineage>
</organism>
<proteinExistence type="predicted"/>
<evidence type="ECO:0000256" key="2">
    <source>
        <dbReference type="SAM" id="SignalP"/>
    </source>
</evidence>
<keyword evidence="4" id="KW-1185">Reference proteome</keyword>
<feature type="signal peptide" evidence="2">
    <location>
        <begin position="1"/>
        <end position="22"/>
    </location>
</feature>
<protein>
    <recommendedName>
        <fullName evidence="5">GerMN domain-containing protein</fullName>
    </recommendedName>
</protein>
<name>A0ABR9J629_9MICC</name>
<accession>A0ABR9J629</accession>
<evidence type="ECO:0008006" key="5">
    <source>
        <dbReference type="Google" id="ProtNLM"/>
    </source>
</evidence>
<feature type="region of interest" description="Disordered" evidence="1">
    <location>
        <begin position="23"/>
        <end position="81"/>
    </location>
</feature>
<reference evidence="3 4" key="1">
    <citation type="submission" date="2020-10" db="EMBL/GenBank/DDBJ databases">
        <title>Sequencing the genomes of 1000 actinobacteria strains.</title>
        <authorList>
            <person name="Klenk H.-P."/>
        </authorList>
    </citation>
    <scope>NUCLEOTIDE SEQUENCE [LARGE SCALE GENOMIC DNA]</scope>
    <source>
        <strain evidence="3 4">DSM 15474</strain>
    </source>
</reference>
<sequence length="219" mass="23523">MKTKHSFLALSVVLLLAGTACSADEAQAESQETPAQSPEQSSEEAEAQDSEHPQETETLPPADGSGFEPIPEFEYSVDGGSGVPAITETHIEIYRDLVAFMDEQGIAADETSLEEFGSVGNYGRAATELEYWGAGLAIPNHDSGDMGVIEVTLSSEDLGFGPEVTRDDREAFADELVRVLVETPHIDEVRDARVTIQPGDDVDQVGVSWTDENGYSSDL</sequence>
<feature type="compositionally biased region" description="Low complexity" evidence="1">
    <location>
        <begin position="29"/>
        <end position="40"/>
    </location>
</feature>
<gene>
    <name evidence="3" type="ORF">H4W26_001057</name>
</gene>
<dbReference type="Proteomes" id="UP000636579">
    <property type="component" value="Unassembled WGS sequence"/>
</dbReference>
<evidence type="ECO:0000313" key="4">
    <source>
        <dbReference type="Proteomes" id="UP000636579"/>
    </source>
</evidence>
<evidence type="ECO:0000256" key="1">
    <source>
        <dbReference type="SAM" id="MobiDB-lite"/>
    </source>
</evidence>